<keyword evidence="4" id="KW-1185">Reference proteome</keyword>
<keyword evidence="2" id="KW-0732">Signal</keyword>
<dbReference type="AlphaFoldDB" id="A0AA38XGT9"/>
<gene>
    <name evidence="3" type="ORF">H2200_003165</name>
</gene>
<sequence>MRAFSLAVSATAVSFFGALAAAQDYPEITAPALLPIGENQTELFTPPLPPDDEDYVDESVAARLAKRSPPAGAYICDAINWKGTCKTYPVSPYVCQNYPATGSSSIGPPQGWQCKLFYGPNCQLGTGTDGKLTYPGIPNVATTYNKAGAPTSFMCRECSDVPGGSPCVNNNAPDFYFAQAKYGYGGVKDFQDKPTEQAKTNSSRSRRPATPKTKDAKSTLKRKQPDDEEKSQKPSKPAKKQKQTSIKADEDLAPSEDSKPVIINRAPVLQLWAACISQKLYPKLSWDTHLSIGSAISALCAVSKGRAIGKIDQADPDKKAKKDKKKRAAEQAAEDEVEVMGFRLLLKDGSAIVSGKPQKANEELLIKKYGEEDYERVKKTMEEAIDSFEGKAKKGELSRTAFHMYEKIRPTVQHGQGGWGKKGELKLESIRELADR</sequence>
<feature type="region of interest" description="Disordered" evidence="1">
    <location>
        <begin position="313"/>
        <end position="332"/>
    </location>
</feature>
<accession>A0AA38XGT9</accession>
<feature type="chain" id="PRO_5041317165" evidence="2">
    <location>
        <begin position="23"/>
        <end position="436"/>
    </location>
</feature>
<feature type="region of interest" description="Disordered" evidence="1">
    <location>
        <begin position="188"/>
        <end position="255"/>
    </location>
</feature>
<comment type="caution">
    <text evidence="3">The sequence shown here is derived from an EMBL/GenBank/DDBJ whole genome shotgun (WGS) entry which is preliminary data.</text>
</comment>
<evidence type="ECO:0000313" key="4">
    <source>
        <dbReference type="Proteomes" id="UP001172673"/>
    </source>
</evidence>
<evidence type="ECO:0000256" key="1">
    <source>
        <dbReference type="SAM" id="MobiDB-lite"/>
    </source>
</evidence>
<protein>
    <submittedName>
        <fullName evidence="3">Uncharacterized protein</fullName>
    </submittedName>
</protein>
<dbReference type="Proteomes" id="UP001172673">
    <property type="component" value="Unassembled WGS sequence"/>
</dbReference>
<evidence type="ECO:0000313" key="3">
    <source>
        <dbReference type="EMBL" id="KAJ9613223.1"/>
    </source>
</evidence>
<evidence type="ECO:0000256" key="2">
    <source>
        <dbReference type="SAM" id="SignalP"/>
    </source>
</evidence>
<name>A0AA38XGT9_9EURO</name>
<dbReference type="EMBL" id="JAPDRK010000004">
    <property type="protein sequence ID" value="KAJ9613223.1"/>
    <property type="molecule type" value="Genomic_DNA"/>
</dbReference>
<reference evidence="3" key="1">
    <citation type="submission" date="2022-10" db="EMBL/GenBank/DDBJ databases">
        <title>Culturing micro-colonial fungi from biological soil crusts in the Mojave desert and describing Neophaeococcomyces mojavensis, and introducing the new genera and species Taxawa tesnikishii.</title>
        <authorList>
            <person name="Kurbessoian T."/>
            <person name="Stajich J.E."/>
        </authorList>
    </citation>
    <scope>NUCLEOTIDE SEQUENCE</scope>
    <source>
        <strain evidence="3">TK_41</strain>
    </source>
</reference>
<proteinExistence type="predicted"/>
<feature type="signal peptide" evidence="2">
    <location>
        <begin position="1"/>
        <end position="22"/>
    </location>
</feature>
<organism evidence="3 4">
    <name type="scientific">Cladophialophora chaetospira</name>
    <dbReference type="NCBI Taxonomy" id="386627"/>
    <lineage>
        <taxon>Eukaryota</taxon>
        <taxon>Fungi</taxon>
        <taxon>Dikarya</taxon>
        <taxon>Ascomycota</taxon>
        <taxon>Pezizomycotina</taxon>
        <taxon>Eurotiomycetes</taxon>
        <taxon>Chaetothyriomycetidae</taxon>
        <taxon>Chaetothyriales</taxon>
        <taxon>Herpotrichiellaceae</taxon>
        <taxon>Cladophialophora</taxon>
    </lineage>
</organism>